<evidence type="ECO:0000256" key="5">
    <source>
        <dbReference type="ARBA" id="ARBA00022683"/>
    </source>
</evidence>
<dbReference type="InterPro" id="IPR035895">
    <property type="entry name" value="HPr-like_sf"/>
</dbReference>
<dbReference type="PRINTS" id="PR00107">
    <property type="entry name" value="PHOSPHOCPHPR"/>
</dbReference>
<protein>
    <recommendedName>
        <fullName evidence="3">Phosphocarrier protein HPr</fullName>
    </recommendedName>
</protein>
<name>A0A0D8ICQ9_9CLOT</name>
<dbReference type="KEGG" id="cace:CACET_c13730"/>
<comment type="function">
    <text evidence="1">General (non sugar-specific) component of the phosphoenolpyruvate-dependent sugar phosphotransferase system (sugar PTS). This major carbohydrate active-transport system catalyzes the phosphorylation of incoming sugar substrates concomitantly with their translocation across the cell membrane. The phosphoryl group from phosphoenolpyruvate (PEP) is transferred to the phosphoryl carrier protein HPr by enzyme I. Phospho-HPr then transfers it to the PTS EIIA domain.</text>
</comment>
<dbReference type="OrthoDB" id="9809047at2"/>
<dbReference type="NCBIfam" id="TIGR01003">
    <property type="entry name" value="PTS_HPr_family"/>
    <property type="match status" value="1"/>
</dbReference>
<dbReference type="PROSITE" id="PS00369">
    <property type="entry name" value="PTS_HPR_HIS"/>
    <property type="match status" value="1"/>
</dbReference>
<dbReference type="PATRIC" id="fig|84022.5.peg.2834"/>
<dbReference type="CDD" id="cd00367">
    <property type="entry name" value="PTS-HPr_like"/>
    <property type="match status" value="1"/>
</dbReference>
<gene>
    <name evidence="6" type="primary">hPr2</name>
    <name evidence="6" type="ORF">CACET_c13730</name>
</gene>
<keyword evidence="7" id="KW-1185">Reference proteome</keyword>
<accession>A0A0D8ICQ9</accession>
<dbReference type="AlphaFoldDB" id="A0A0D8ICQ9"/>
<keyword evidence="4" id="KW-0963">Cytoplasm</keyword>
<dbReference type="STRING" id="84022.CACET_c13730"/>
<evidence type="ECO:0000313" key="6">
    <source>
        <dbReference type="EMBL" id="AKL94838.1"/>
    </source>
</evidence>
<keyword evidence="6" id="KW-0808">Transferase</keyword>
<dbReference type="Gene3D" id="3.30.1340.10">
    <property type="entry name" value="HPr-like"/>
    <property type="match status" value="1"/>
</dbReference>
<dbReference type="Proteomes" id="UP000035704">
    <property type="component" value="Chromosome"/>
</dbReference>
<evidence type="ECO:0000313" key="7">
    <source>
        <dbReference type="Proteomes" id="UP000035704"/>
    </source>
</evidence>
<dbReference type="GO" id="GO:0009401">
    <property type="term" value="P:phosphoenolpyruvate-dependent sugar phosphotransferase system"/>
    <property type="evidence" value="ECO:0007669"/>
    <property type="project" value="UniProtKB-KW"/>
</dbReference>
<evidence type="ECO:0000256" key="2">
    <source>
        <dbReference type="ARBA" id="ARBA00004496"/>
    </source>
</evidence>
<dbReference type="PANTHER" id="PTHR33705:SF2">
    <property type="entry name" value="PHOSPHOCARRIER PROTEIN NPR"/>
    <property type="match status" value="1"/>
</dbReference>
<dbReference type="SUPFAM" id="SSF55594">
    <property type="entry name" value="HPr-like"/>
    <property type="match status" value="1"/>
</dbReference>
<reference evidence="6 7" key="1">
    <citation type="submission" date="2014-10" db="EMBL/GenBank/DDBJ databases">
        <title>Genome sequence of Clostridium aceticum DSM 1496.</title>
        <authorList>
            <person name="Poehlein A."/>
            <person name="Schiel-Bengelsdorf B."/>
            <person name="Gottschalk G."/>
            <person name="Duerre P."/>
            <person name="Daniel R."/>
        </authorList>
    </citation>
    <scope>NUCLEOTIDE SEQUENCE [LARGE SCALE GENOMIC DNA]</scope>
    <source>
        <strain evidence="6 7">DSM 1496</strain>
    </source>
</reference>
<dbReference type="Pfam" id="PF00381">
    <property type="entry name" value="PTS-HPr"/>
    <property type="match status" value="1"/>
</dbReference>
<sequence>MIIKNITVKNASGIHARPATLIVKEVSKFQSDITFIKGEHEVNAKSIMGLMAMAAKQGEEIEIKVEGPDEKEALTAIINLFESNFSEE</sequence>
<organism evidence="6 7">
    <name type="scientific">Clostridium aceticum</name>
    <dbReference type="NCBI Taxonomy" id="84022"/>
    <lineage>
        <taxon>Bacteria</taxon>
        <taxon>Bacillati</taxon>
        <taxon>Bacillota</taxon>
        <taxon>Clostridia</taxon>
        <taxon>Eubacteriales</taxon>
        <taxon>Clostridiaceae</taxon>
        <taxon>Clostridium</taxon>
    </lineage>
</organism>
<proteinExistence type="predicted"/>
<dbReference type="PROSITE" id="PS51350">
    <property type="entry name" value="PTS_HPR_DOM"/>
    <property type="match status" value="1"/>
</dbReference>
<keyword evidence="5" id="KW-0598">Phosphotransferase system</keyword>
<dbReference type="InterPro" id="IPR000032">
    <property type="entry name" value="HPr-like"/>
</dbReference>
<evidence type="ECO:0000256" key="1">
    <source>
        <dbReference type="ARBA" id="ARBA00003681"/>
    </source>
</evidence>
<dbReference type="EMBL" id="CP009687">
    <property type="protein sequence ID" value="AKL94838.1"/>
    <property type="molecule type" value="Genomic_DNA"/>
</dbReference>
<evidence type="ECO:0000256" key="3">
    <source>
        <dbReference type="ARBA" id="ARBA00020422"/>
    </source>
</evidence>
<dbReference type="InterPro" id="IPR001020">
    <property type="entry name" value="PTS_HPr_His_P_site"/>
</dbReference>
<dbReference type="PANTHER" id="PTHR33705">
    <property type="entry name" value="PHOSPHOCARRIER PROTEIN HPR"/>
    <property type="match status" value="1"/>
</dbReference>
<dbReference type="GO" id="GO:0016740">
    <property type="term" value="F:transferase activity"/>
    <property type="evidence" value="ECO:0007669"/>
    <property type="project" value="UniProtKB-KW"/>
</dbReference>
<dbReference type="InterPro" id="IPR050399">
    <property type="entry name" value="HPr"/>
</dbReference>
<dbReference type="GO" id="GO:0005737">
    <property type="term" value="C:cytoplasm"/>
    <property type="evidence" value="ECO:0007669"/>
    <property type="project" value="UniProtKB-SubCell"/>
</dbReference>
<evidence type="ECO:0000256" key="4">
    <source>
        <dbReference type="ARBA" id="ARBA00022490"/>
    </source>
</evidence>
<comment type="subcellular location">
    <subcellularLocation>
        <location evidence="2">Cytoplasm</location>
    </subcellularLocation>
</comment>